<gene>
    <name evidence="1" type="ORF">MAR_008661</name>
</gene>
<dbReference type="Proteomes" id="UP001164746">
    <property type="component" value="Chromosome 4"/>
</dbReference>
<sequence length="181" mass="20669">MISRLVCNATSKKPDGYMGRTKDIVRLQKFCDEDLKVPSIVRFFGKGGMTAERLDLKLLHALRAFHSHLVVLILSGNDVSAISSPRRIAGDVLRLRNAILDDGVQEVYLCGIIERGTFPRNGDLTHRSLNAQRKKINEILRESGRYLCVKTIRFPKQYSKGLVHLNETGWMKYFLIYVVMF</sequence>
<evidence type="ECO:0000313" key="2">
    <source>
        <dbReference type="Proteomes" id="UP001164746"/>
    </source>
</evidence>
<protein>
    <recommendedName>
        <fullName evidence="3">SGNH hydrolase-type esterase domain-containing protein</fullName>
    </recommendedName>
</protein>
<dbReference type="Gene3D" id="3.40.50.1110">
    <property type="entry name" value="SGNH hydrolase"/>
    <property type="match status" value="1"/>
</dbReference>
<keyword evidence="2" id="KW-1185">Reference proteome</keyword>
<accession>A0ABY7DWK2</accession>
<dbReference type="EMBL" id="CP111015">
    <property type="protein sequence ID" value="WAR02103.1"/>
    <property type="molecule type" value="Genomic_DNA"/>
</dbReference>
<name>A0ABY7DWK2_MYAAR</name>
<evidence type="ECO:0000313" key="1">
    <source>
        <dbReference type="EMBL" id="WAR02103.1"/>
    </source>
</evidence>
<reference evidence="1" key="1">
    <citation type="submission" date="2022-11" db="EMBL/GenBank/DDBJ databases">
        <title>Centuries of genome instability and evolution in soft-shell clam transmissible cancer (bioRxiv).</title>
        <authorList>
            <person name="Hart S.F.M."/>
            <person name="Yonemitsu M.A."/>
            <person name="Giersch R.M."/>
            <person name="Beal B.F."/>
            <person name="Arriagada G."/>
            <person name="Davis B.W."/>
            <person name="Ostrander E.A."/>
            <person name="Goff S.P."/>
            <person name="Metzger M.J."/>
        </authorList>
    </citation>
    <scope>NUCLEOTIDE SEQUENCE</scope>
    <source>
        <strain evidence="1">MELC-2E11</strain>
        <tissue evidence="1">Siphon/mantle</tissue>
    </source>
</reference>
<dbReference type="SUPFAM" id="SSF52266">
    <property type="entry name" value="SGNH hydrolase"/>
    <property type="match status" value="1"/>
</dbReference>
<dbReference type="InterPro" id="IPR036514">
    <property type="entry name" value="SGNH_hydro_sf"/>
</dbReference>
<organism evidence="1 2">
    <name type="scientific">Mya arenaria</name>
    <name type="common">Soft-shell clam</name>
    <dbReference type="NCBI Taxonomy" id="6604"/>
    <lineage>
        <taxon>Eukaryota</taxon>
        <taxon>Metazoa</taxon>
        <taxon>Spiralia</taxon>
        <taxon>Lophotrochozoa</taxon>
        <taxon>Mollusca</taxon>
        <taxon>Bivalvia</taxon>
        <taxon>Autobranchia</taxon>
        <taxon>Heteroconchia</taxon>
        <taxon>Euheterodonta</taxon>
        <taxon>Imparidentia</taxon>
        <taxon>Neoheterodontei</taxon>
        <taxon>Myida</taxon>
        <taxon>Myoidea</taxon>
        <taxon>Myidae</taxon>
        <taxon>Mya</taxon>
    </lineage>
</organism>
<evidence type="ECO:0008006" key="3">
    <source>
        <dbReference type="Google" id="ProtNLM"/>
    </source>
</evidence>
<proteinExistence type="predicted"/>